<dbReference type="SUPFAM" id="SSF82171">
    <property type="entry name" value="DPP6 N-terminal domain-like"/>
    <property type="match status" value="1"/>
</dbReference>
<reference evidence="3 4" key="1">
    <citation type="journal article" date="2016" name="Nat. Commun.">
        <title>Thousands of microbial genomes shed light on interconnected biogeochemical processes in an aquifer system.</title>
        <authorList>
            <person name="Anantharaman K."/>
            <person name="Brown C.T."/>
            <person name="Hug L.A."/>
            <person name="Sharon I."/>
            <person name="Castelle C.J."/>
            <person name="Probst A.J."/>
            <person name="Thomas B.C."/>
            <person name="Singh A."/>
            <person name="Wilkins M.J."/>
            <person name="Karaoz U."/>
            <person name="Brodie E.L."/>
            <person name="Williams K.H."/>
            <person name="Hubbard S.S."/>
            <person name="Banfield J.F."/>
        </authorList>
    </citation>
    <scope>NUCLEOTIDE SEQUENCE [LARGE SCALE GENOMIC DNA]</scope>
</reference>
<evidence type="ECO:0000256" key="1">
    <source>
        <dbReference type="SAM" id="MobiDB-lite"/>
    </source>
</evidence>
<evidence type="ECO:0000313" key="4">
    <source>
        <dbReference type="Proteomes" id="UP000177704"/>
    </source>
</evidence>
<keyword evidence="2" id="KW-0472">Membrane</keyword>
<feature type="transmembrane region" description="Helical" evidence="2">
    <location>
        <begin position="6"/>
        <end position="30"/>
    </location>
</feature>
<dbReference type="AlphaFoldDB" id="A0A1F7V6L7"/>
<organism evidence="3 4">
    <name type="scientific">Candidatus Uhrbacteria bacterium RIFCSPLOWO2_01_FULL_55_36</name>
    <dbReference type="NCBI Taxonomy" id="1802404"/>
    <lineage>
        <taxon>Bacteria</taxon>
        <taxon>Candidatus Uhriibacteriota</taxon>
    </lineage>
</organism>
<gene>
    <name evidence="3" type="ORF">A3B36_02405</name>
</gene>
<sequence>MPRFNFRLIFGLGLILLGAAGLVVIVLFMVMRFRPSAPADQAGGGVGALPGIGEGPSGQIQEEGEGGLPGISGQEGVDSGQGVGTGISDQGSGISAVAQGGKTAAQVVVDGFPVSATVSPSGGVNYYDAGEYKFYTTSADGTKRLLSDEEFFGVSDVVWSPQGDSALIQHVDGTTEWYEFTRKRRAVLPRDVVDPGFRPDGQAIGYKLDTVNADDNWVVVSSPDGSAARAVQALGAKGGQVDVAWSPDNKIVALFRESRGIDREEVFFIGLEGENFRSLDVQGSLFEGRWSPDGGKILYHTVLAGDGYRPNLWVAEAGAGGVRRQFSLGLRTWVDRCAFSGDSRRVYCAVPQSLPEGAGLVKETARGIGYDVWLADTATGRTELLAVPVRDDDGGQIIDIRRLELSPDGNWLFVHTWSRVYRIRLR</sequence>
<evidence type="ECO:0008006" key="5">
    <source>
        <dbReference type="Google" id="ProtNLM"/>
    </source>
</evidence>
<dbReference type="Gene3D" id="2.120.10.30">
    <property type="entry name" value="TolB, C-terminal domain"/>
    <property type="match status" value="2"/>
</dbReference>
<name>A0A1F7V6L7_9BACT</name>
<protein>
    <recommendedName>
        <fullName evidence="5">Dipeptidylpeptidase IV N-terminal domain-containing protein</fullName>
    </recommendedName>
</protein>
<dbReference type="Proteomes" id="UP000177704">
    <property type="component" value="Unassembled WGS sequence"/>
</dbReference>
<accession>A0A1F7V6L7</accession>
<keyword evidence="2" id="KW-0812">Transmembrane</keyword>
<keyword evidence="2" id="KW-1133">Transmembrane helix</keyword>
<feature type="compositionally biased region" description="Gly residues" evidence="1">
    <location>
        <begin position="44"/>
        <end position="56"/>
    </location>
</feature>
<evidence type="ECO:0000256" key="2">
    <source>
        <dbReference type="SAM" id="Phobius"/>
    </source>
</evidence>
<dbReference type="EMBL" id="MGEM01000002">
    <property type="protein sequence ID" value="OGL85707.1"/>
    <property type="molecule type" value="Genomic_DNA"/>
</dbReference>
<feature type="region of interest" description="Disordered" evidence="1">
    <location>
        <begin position="44"/>
        <end position="85"/>
    </location>
</feature>
<comment type="caution">
    <text evidence="3">The sequence shown here is derived from an EMBL/GenBank/DDBJ whole genome shotgun (WGS) entry which is preliminary data.</text>
</comment>
<proteinExistence type="predicted"/>
<dbReference type="InterPro" id="IPR011042">
    <property type="entry name" value="6-blade_b-propeller_TolB-like"/>
</dbReference>
<evidence type="ECO:0000313" key="3">
    <source>
        <dbReference type="EMBL" id="OGL85707.1"/>
    </source>
</evidence>